<name>A0A6P4E9C5_DRORH</name>
<keyword evidence="3" id="KW-1185">Reference proteome</keyword>
<feature type="chain" id="PRO_5027714597" evidence="1">
    <location>
        <begin position="21"/>
        <end position="353"/>
    </location>
</feature>
<dbReference type="RefSeq" id="XP_016970031.1">
    <property type="nucleotide sequence ID" value="XM_017114542.1"/>
</dbReference>
<dbReference type="OrthoDB" id="6475149at2759"/>
<dbReference type="Proteomes" id="UP001652680">
    <property type="component" value="Unassembled WGS sequence"/>
</dbReference>
<protein>
    <submittedName>
        <fullName evidence="4">Uncharacterized protein LOC108037876</fullName>
    </submittedName>
</protein>
<accession>A0A6P4E9C5</accession>
<evidence type="ECO:0000313" key="2">
    <source>
        <dbReference type="EnsemblMetazoa" id="XP_016970031.1"/>
    </source>
</evidence>
<gene>
    <name evidence="4" type="primary">LOC108037876</name>
    <name evidence="2" type="synonym">108037876</name>
</gene>
<reference evidence="2" key="3">
    <citation type="submission" date="2025-05" db="UniProtKB">
        <authorList>
            <consortium name="EnsemblMetazoa"/>
        </authorList>
    </citation>
    <scope>IDENTIFICATION</scope>
</reference>
<sequence>MDKRSIIWIFCFVLFATVTGLEEETDAGLLNITSNHSNTEKVSKLPSEVQKAVCTVTAGEVKASAEAVTTKTLKGVCGSDEMNTAFRNLENKLYEELRVMKLILVHLAKASGLKVNAATPTPFPTSLPPIKPMNPSAQSPFMSIDPAKRITNSTKFKAEENEVTPDFGAKRAPTLKTLETNGGTDLGAREDEVDKFNNTVLADQDLKLFTYYWKLENVTELIKAPKLATVSSPIFSFKGKSLQLKCTFHHMNRELLNLQLGYGIFNPESKTGQSDNILMEMDGIFQNAKWNEDVALNHKISILDQNHIHRRTQDLSSQALNKLDMGFAIPNNVLLGSTYVKQNALLIQILLYL</sequence>
<evidence type="ECO:0000313" key="3">
    <source>
        <dbReference type="Proteomes" id="UP001652680"/>
    </source>
</evidence>
<reference evidence="4" key="2">
    <citation type="submission" date="2025-04" db="UniProtKB">
        <authorList>
            <consortium name="RefSeq"/>
        </authorList>
    </citation>
    <scope>IDENTIFICATION</scope>
</reference>
<dbReference type="OMA" id="MNLAFRN"/>
<feature type="signal peptide" evidence="1">
    <location>
        <begin position="1"/>
        <end position="20"/>
    </location>
</feature>
<evidence type="ECO:0000256" key="1">
    <source>
        <dbReference type="SAM" id="SignalP"/>
    </source>
</evidence>
<dbReference type="GeneID" id="108037876"/>
<evidence type="ECO:0000313" key="4">
    <source>
        <dbReference type="RefSeq" id="XP_016970031.1"/>
    </source>
</evidence>
<dbReference type="EnsemblMetazoa" id="XM_017114542.2">
    <property type="protein sequence ID" value="XP_016970031.1"/>
    <property type="gene ID" value="LOC108037876"/>
</dbReference>
<organism evidence="4">
    <name type="scientific">Drosophila rhopaloa</name>
    <name type="common">Fruit fly</name>
    <dbReference type="NCBI Taxonomy" id="1041015"/>
    <lineage>
        <taxon>Eukaryota</taxon>
        <taxon>Metazoa</taxon>
        <taxon>Ecdysozoa</taxon>
        <taxon>Arthropoda</taxon>
        <taxon>Hexapoda</taxon>
        <taxon>Insecta</taxon>
        <taxon>Pterygota</taxon>
        <taxon>Neoptera</taxon>
        <taxon>Endopterygota</taxon>
        <taxon>Diptera</taxon>
        <taxon>Brachycera</taxon>
        <taxon>Muscomorpha</taxon>
        <taxon>Ephydroidea</taxon>
        <taxon>Drosophilidae</taxon>
        <taxon>Drosophila</taxon>
        <taxon>Sophophora</taxon>
    </lineage>
</organism>
<dbReference type="AlphaFoldDB" id="A0A6P4E9C5"/>
<proteinExistence type="predicted"/>
<reference evidence="3" key="1">
    <citation type="journal article" date="2021" name="Elife">
        <title>Highly contiguous assemblies of 101 drosophilid genomes.</title>
        <authorList>
            <person name="Kim B.Y."/>
            <person name="Wang J.R."/>
            <person name="Miller D.E."/>
            <person name="Barmina O."/>
            <person name="Delaney E."/>
            <person name="Thompson A."/>
            <person name="Comeault A.A."/>
            <person name="Peede D."/>
            <person name="D'Agostino E.R."/>
            <person name="Pelaez J."/>
            <person name="Aguilar J.M."/>
            <person name="Haji D."/>
            <person name="Matsunaga T."/>
            <person name="Armstrong E.E."/>
            <person name="Zych M."/>
            <person name="Ogawa Y."/>
            <person name="Stamenkovic-Radak M."/>
            <person name="Jelic M."/>
            <person name="Veselinovic M.S."/>
            <person name="Tanaskovic M."/>
            <person name="Eric P."/>
            <person name="Gao J.J."/>
            <person name="Katoh T.K."/>
            <person name="Toda M.J."/>
            <person name="Watabe H."/>
            <person name="Watada M."/>
            <person name="Davis J.S."/>
            <person name="Moyle L.C."/>
            <person name="Manoli G."/>
            <person name="Bertolini E."/>
            <person name="Kostal V."/>
            <person name="Hawley R.S."/>
            <person name="Takahashi A."/>
            <person name="Jones C.D."/>
            <person name="Price D.K."/>
            <person name="Whiteman N."/>
            <person name="Kopp A."/>
            <person name="Matute D.R."/>
            <person name="Petrov D.A."/>
        </authorList>
    </citation>
    <scope>NUCLEOTIDE SEQUENCE [LARGE SCALE GENOMIC DNA]</scope>
</reference>
<keyword evidence="1" id="KW-0732">Signal</keyword>